<sequence length="646" mass="75945">MNAYVRAICVLNKEGTRREVEFTPGLNIITGESKSGKSALLEIIDYCMGSSRSYIPKGVITNFTYIFVTVFQIGSMNLVLGRKSFDDNGRKQMYVQRSTKEFDINDITLDLFTDEISVSVEEAKMDLEDALGMKVSDMSDNNNKKEGRPSVRSMTSYLFQHQNLIANKFALFYRFDDYYKKEDVIKQFPIFAGWVDQKYYSLLLQLDELEKDKKRNERDRQSYTTAVEKLRGRLIKSFVNYYALIGLQLDEDTPVHTLLQLRKNLPDFTRESYLSEEAERRYFLLKQRLESKRQEKHELDLKIRNLEVSQNYGTGYEYSLNLLKQKGELSKPKKEAYLCPLCGEPHQHINQTMVDLQRSKNWLQEELLGVGEQSQSFTDEIKKLEKKKRILMEEIKEISREIERVEGIFKHLKENKRLDEQIIYYKAKIDSDCDIVESQRSSLAHLSASDFDSDMEAVKRQLSGYNVRVREAEAMTFLNANINRIIGNLDFEEEYRPTKLKFELNTFNLYHEDQKNKTNVYLSEMGSGANWLSCHLSLFLSLLHFFALQPHSVMPSFLFIDQPSQVYFPPLKNEFEVVEFDQVGKDKDVMNVEQMYTTILDEIELIHDTAGYRPQIIVTDHVDHLDLEKYDFETYVRRRWREEKFI</sequence>
<name>A0ABX1YTK5_9BACL</name>
<accession>A0ABX1YTK5</accession>
<dbReference type="Pfam" id="PF12532">
    <property type="entry name" value="DUF3732"/>
    <property type="match status" value="1"/>
</dbReference>
<keyword evidence="3" id="KW-1185">Reference proteome</keyword>
<evidence type="ECO:0000313" key="2">
    <source>
        <dbReference type="EMBL" id="NOU83894.1"/>
    </source>
</evidence>
<feature type="coiled-coil region" evidence="1">
    <location>
        <begin position="374"/>
        <end position="415"/>
    </location>
</feature>
<feature type="coiled-coil region" evidence="1">
    <location>
        <begin position="275"/>
        <end position="309"/>
    </location>
</feature>
<gene>
    <name evidence="2" type="ORF">GC101_34125</name>
</gene>
<dbReference type="SUPFAM" id="SSF52540">
    <property type="entry name" value="P-loop containing nucleoside triphosphate hydrolases"/>
    <property type="match status" value="1"/>
</dbReference>
<organism evidence="2 3">
    <name type="scientific">Paenibacillus phytohabitans</name>
    <dbReference type="NCBI Taxonomy" id="2654978"/>
    <lineage>
        <taxon>Bacteria</taxon>
        <taxon>Bacillati</taxon>
        <taxon>Bacillota</taxon>
        <taxon>Bacilli</taxon>
        <taxon>Bacillales</taxon>
        <taxon>Paenibacillaceae</taxon>
        <taxon>Paenibacillus</taxon>
    </lineage>
</organism>
<reference evidence="2 3" key="1">
    <citation type="submission" date="2019-10" db="EMBL/GenBank/DDBJ databases">
        <title>Description of Paenibacillus terricola sp. nov.</title>
        <authorList>
            <person name="Carlier A."/>
            <person name="Qi S."/>
        </authorList>
    </citation>
    <scope>NUCLEOTIDE SEQUENCE [LARGE SCALE GENOMIC DNA]</scope>
    <source>
        <strain evidence="2 3">LMG 31459</strain>
    </source>
</reference>
<dbReference type="InterPro" id="IPR027417">
    <property type="entry name" value="P-loop_NTPase"/>
</dbReference>
<comment type="caution">
    <text evidence="2">The sequence shown here is derived from an EMBL/GenBank/DDBJ whole genome shotgun (WGS) entry which is preliminary data.</text>
</comment>
<evidence type="ECO:0000256" key="1">
    <source>
        <dbReference type="SAM" id="Coils"/>
    </source>
</evidence>
<proteinExistence type="predicted"/>
<dbReference type="Proteomes" id="UP000596857">
    <property type="component" value="Unassembled WGS sequence"/>
</dbReference>
<dbReference type="EMBL" id="WHOB01000097">
    <property type="protein sequence ID" value="NOU83894.1"/>
    <property type="molecule type" value="Genomic_DNA"/>
</dbReference>
<dbReference type="Gene3D" id="1.20.5.340">
    <property type="match status" value="1"/>
</dbReference>
<dbReference type="Gene3D" id="3.40.50.300">
    <property type="entry name" value="P-loop containing nucleotide triphosphate hydrolases"/>
    <property type="match status" value="1"/>
</dbReference>
<keyword evidence="1" id="KW-0175">Coiled coil</keyword>
<evidence type="ECO:0000313" key="3">
    <source>
        <dbReference type="Proteomes" id="UP000596857"/>
    </source>
</evidence>
<dbReference type="RefSeq" id="WP_171720933.1">
    <property type="nucleotide sequence ID" value="NZ_WHOB01000097.1"/>
</dbReference>
<protein>
    <submittedName>
        <fullName evidence="2">DUF3732 domain-containing protein</fullName>
    </submittedName>
</protein>
<dbReference type="InterPro" id="IPR022205">
    <property type="entry name" value="DUF3732"/>
</dbReference>